<feature type="compositionally biased region" description="Polar residues" evidence="1">
    <location>
        <begin position="174"/>
        <end position="187"/>
    </location>
</feature>
<evidence type="ECO:0000256" key="2">
    <source>
        <dbReference type="SAM" id="Phobius"/>
    </source>
</evidence>
<keyword evidence="2" id="KW-1133">Transmembrane helix</keyword>
<feature type="transmembrane region" description="Helical" evidence="2">
    <location>
        <begin position="466"/>
        <end position="487"/>
    </location>
</feature>
<feature type="transmembrane region" description="Helical" evidence="2">
    <location>
        <begin position="436"/>
        <end position="454"/>
    </location>
</feature>
<feature type="region of interest" description="Disordered" evidence="1">
    <location>
        <begin position="99"/>
        <end position="270"/>
    </location>
</feature>
<evidence type="ECO:0000313" key="4">
    <source>
        <dbReference type="Proteomes" id="UP000220605"/>
    </source>
</evidence>
<dbReference type="Proteomes" id="UP000220605">
    <property type="component" value="Chromosome 2"/>
</dbReference>
<evidence type="ECO:0000256" key="1">
    <source>
        <dbReference type="SAM" id="MobiDB-lite"/>
    </source>
</evidence>
<dbReference type="VEuPathDB" id="PlasmoDB:PVX_011110"/>
<dbReference type="AlphaFoldDB" id="A0A564ZPA9"/>
<dbReference type="VEuPathDB" id="PlasmoDB:PVW1_000010200"/>
<keyword evidence="2" id="KW-0472">Membrane</keyword>
<gene>
    <name evidence="3" type="ORF">PVP01_0220000</name>
</gene>
<feature type="compositionally biased region" description="Low complexity" evidence="1">
    <location>
        <begin position="232"/>
        <end position="246"/>
    </location>
</feature>
<dbReference type="VEuPathDB" id="PlasmoDB:PVPAM_000040900"/>
<organism evidence="3 4">
    <name type="scientific">Plasmodium vivax</name>
    <name type="common">malaria parasite P. vivax</name>
    <dbReference type="NCBI Taxonomy" id="5855"/>
    <lineage>
        <taxon>Eukaryota</taxon>
        <taxon>Sar</taxon>
        <taxon>Alveolata</taxon>
        <taxon>Apicomplexa</taxon>
        <taxon>Aconoidasida</taxon>
        <taxon>Haemosporida</taxon>
        <taxon>Plasmodiidae</taxon>
        <taxon>Plasmodium</taxon>
        <taxon>Plasmodium (Plasmodium)</taxon>
    </lineage>
</organism>
<keyword evidence="2" id="KW-0812">Transmembrane</keyword>
<feature type="region of interest" description="Disordered" evidence="1">
    <location>
        <begin position="346"/>
        <end position="375"/>
    </location>
</feature>
<accession>A0A564ZPA9</accession>
<dbReference type="VEuPathDB" id="PlasmoDB:PVP01_0220000"/>
<name>A0A564ZPA9_PLAVI</name>
<proteinExistence type="predicted"/>
<protein>
    <submittedName>
        <fullName evidence="3">VIR protein</fullName>
    </submittedName>
</protein>
<dbReference type="EMBL" id="LT635613">
    <property type="protein sequence ID" value="VUZ93430.1"/>
    <property type="molecule type" value="Genomic_DNA"/>
</dbReference>
<sequence length="530" mass="57679">MANWAQRTRSVSDMFQRLQGPKCTSDYIKTKDEIEQKINKINYNDPKNYCKNCNVIKKNITEKTKQLRHCYGLPGLHPIENTEKIKEFINKCPDLGKCQNPILRPPKKPSPVRQTNEDSCRGDAKCKLKTVPAKAQKANSPGLVSQNPKSVSTKVQNSLERNIGPSEEKVSSPKDPQTAPSTSSLGTQDDRSKSKASQPSVNRETIETQMQPVPVQTPPPSGELGNPKGELSSHSSLTGDSYSSSSPQIEDINKGASGTDIPGDQNAGCNQNKKQCARAQITQGLIDENKDAVAGNSLNGSIVDKITIGKESVDGQHLSRIERTGGIIIPSDSLDSGDEVLVPQGGIGTGGDNGGHNHDTSHNKNSDNSNVLGVNIADGETSGSEVAHSQTDVSDVSCVGTNCNAEQNTEINADNNNILGILSYTFKTIQQNKNNMITASIPMGIVLTLLYGGFLLRGKGINNRIIPMGIVLLLSLIFKYTPLWRILTKRKRNKRSHMNEKLQRVLQQPSIASEERSIPFSYSAFEYSSE</sequence>
<feature type="compositionally biased region" description="Basic and acidic residues" evidence="1">
    <location>
        <begin position="355"/>
        <end position="365"/>
    </location>
</feature>
<reference evidence="4" key="1">
    <citation type="submission" date="2016-07" db="EMBL/GenBank/DDBJ databases">
        <authorList>
            <consortium name="Pathogen Informatics"/>
        </authorList>
    </citation>
    <scope>NUCLEOTIDE SEQUENCE [LARGE SCALE GENOMIC DNA]</scope>
</reference>
<dbReference type="OrthoDB" id="388741at2759"/>
<evidence type="ECO:0000313" key="3">
    <source>
        <dbReference type="EMBL" id="VUZ93430.1"/>
    </source>
</evidence>
<feature type="compositionally biased region" description="Polar residues" evidence="1">
    <location>
        <begin position="137"/>
        <end position="160"/>
    </location>
</feature>
<feature type="compositionally biased region" description="Basic and acidic residues" evidence="1">
    <location>
        <begin position="115"/>
        <end position="126"/>
    </location>
</feature>